<evidence type="ECO:0000313" key="5">
    <source>
        <dbReference type="EMBL" id="KAF9894343.1"/>
    </source>
</evidence>
<dbReference type="Gene3D" id="3.40.50.720">
    <property type="entry name" value="NAD(P)-binding Rossmann-like Domain"/>
    <property type="match status" value="1"/>
</dbReference>
<dbReference type="InterPro" id="IPR020904">
    <property type="entry name" value="Sc_DH/Rdtase_CS"/>
</dbReference>
<dbReference type="PRINTS" id="PR00080">
    <property type="entry name" value="SDRFAMILY"/>
</dbReference>
<proteinExistence type="inferred from homology"/>
<dbReference type="Pfam" id="PF00106">
    <property type="entry name" value="adh_short"/>
    <property type="match status" value="1"/>
</dbReference>
<dbReference type="PANTHER" id="PTHR44229:SF4">
    <property type="entry name" value="15-HYDROXYPROSTAGLANDIN DEHYDROGENASE [NAD(+)]"/>
    <property type="match status" value="1"/>
</dbReference>
<evidence type="ECO:0000256" key="4">
    <source>
        <dbReference type="RuleBase" id="RU000363"/>
    </source>
</evidence>
<dbReference type="GO" id="GO:0016616">
    <property type="term" value="F:oxidoreductase activity, acting on the CH-OH group of donors, NAD or NADP as acceptor"/>
    <property type="evidence" value="ECO:0007669"/>
    <property type="project" value="TreeGrafter"/>
</dbReference>
<comment type="caution">
    <text evidence="5">The sequence shown here is derived from an EMBL/GenBank/DDBJ whole genome shotgun (WGS) entry which is preliminary data.</text>
</comment>
<evidence type="ECO:0000313" key="6">
    <source>
        <dbReference type="Proteomes" id="UP001194746"/>
    </source>
</evidence>
<dbReference type="PROSITE" id="PS00061">
    <property type="entry name" value="ADH_SHORT"/>
    <property type="match status" value="1"/>
</dbReference>
<organism evidence="5 6">
    <name type="scientific">Aspergillus nanangensis</name>
    <dbReference type="NCBI Taxonomy" id="2582783"/>
    <lineage>
        <taxon>Eukaryota</taxon>
        <taxon>Fungi</taxon>
        <taxon>Dikarya</taxon>
        <taxon>Ascomycota</taxon>
        <taxon>Pezizomycotina</taxon>
        <taxon>Eurotiomycetes</taxon>
        <taxon>Eurotiomycetidae</taxon>
        <taxon>Eurotiales</taxon>
        <taxon>Aspergillaceae</taxon>
        <taxon>Aspergillus</taxon>
        <taxon>Aspergillus subgen. Circumdati</taxon>
    </lineage>
</organism>
<keyword evidence="6" id="KW-1185">Reference proteome</keyword>
<evidence type="ECO:0000256" key="3">
    <source>
        <dbReference type="ARBA" id="ARBA00023002"/>
    </source>
</evidence>
<comment type="similarity">
    <text evidence="1 4">Belongs to the short-chain dehydrogenases/reductases (SDR) family.</text>
</comment>
<dbReference type="GO" id="GO:0044550">
    <property type="term" value="P:secondary metabolite biosynthetic process"/>
    <property type="evidence" value="ECO:0007669"/>
    <property type="project" value="UniProtKB-ARBA"/>
</dbReference>
<evidence type="ECO:0000256" key="2">
    <source>
        <dbReference type="ARBA" id="ARBA00022857"/>
    </source>
</evidence>
<dbReference type="GO" id="GO:0005737">
    <property type="term" value="C:cytoplasm"/>
    <property type="evidence" value="ECO:0007669"/>
    <property type="project" value="TreeGrafter"/>
</dbReference>
<evidence type="ECO:0000256" key="1">
    <source>
        <dbReference type="ARBA" id="ARBA00006484"/>
    </source>
</evidence>
<reference evidence="5" key="2">
    <citation type="submission" date="2020-02" db="EMBL/GenBank/DDBJ databases">
        <authorList>
            <person name="Gilchrist C.L.M."/>
            <person name="Chooi Y.-H."/>
        </authorList>
    </citation>
    <scope>NUCLEOTIDE SEQUENCE</scope>
    <source>
        <strain evidence="5">MST-FP2251</strain>
    </source>
</reference>
<keyword evidence="2" id="KW-0521">NADP</keyword>
<reference evidence="5" key="1">
    <citation type="journal article" date="2019" name="Beilstein J. Org. Chem.">
        <title>Nanangenines: drimane sesquiterpenoids as the dominant metabolite cohort of a novel Australian fungus, Aspergillus nanangensis.</title>
        <authorList>
            <person name="Lacey H.J."/>
            <person name="Gilchrist C.L.M."/>
            <person name="Crombie A."/>
            <person name="Kalaitzis J.A."/>
            <person name="Vuong D."/>
            <person name="Rutledge P.J."/>
            <person name="Turner P."/>
            <person name="Pitt J.I."/>
            <person name="Lacey E."/>
            <person name="Chooi Y.H."/>
            <person name="Piggott A.M."/>
        </authorList>
    </citation>
    <scope>NUCLEOTIDE SEQUENCE</scope>
    <source>
        <strain evidence="5">MST-FP2251</strain>
    </source>
</reference>
<gene>
    <name evidence="5" type="ORF">FE257_007846</name>
</gene>
<dbReference type="EMBL" id="VCAU01000004">
    <property type="protein sequence ID" value="KAF9894343.1"/>
    <property type="molecule type" value="Genomic_DNA"/>
</dbReference>
<name>A0AAD4H050_ASPNN</name>
<dbReference type="PANTHER" id="PTHR44229">
    <property type="entry name" value="15-HYDROXYPROSTAGLANDIN DEHYDROGENASE [NAD(+)]"/>
    <property type="match status" value="1"/>
</dbReference>
<dbReference type="InterPro" id="IPR036291">
    <property type="entry name" value="NAD(P)-bd_dom_sf"/>
</dbReference>
<dbReference type="SUPFAM" id="SSF51735">
    <property type="entry name" value="NAD(P)-binding Rossmann-fold domains"/>
    <property type="match status" value="1"/>
</dbReference>
<evidence type="ECO:0008006" key="7">
    <source>
        <dbReference type="Google" id="ProtNLM"/>
    </source>
</evidence>
<dbReference type="PRINTS" id="PR00081">
    <property type="entry name" value="GDHRDH"/>
</dbReference>
<dbReference type="Proteomes" id="UP001194746">
    <property type="component" value="Unassembled WGS sequence"/>
</dbReference>
<accession>A0AAD4H050</accession>
<dbReference type="InterPro" id="IPR002347">
    <property type="entry name" value="SDR_fam"/>
</dbReference>
<keyword evidence="3" id="KW-0560">Oxidoreductase</keyword>
<dbReference type="AlphaFoldDB" id="A0AAD4H050"/>
<sequence length="282" mass="30187">MTLEAETAYVTGGANGIGKALVGLLAAKGMKVCVADLNISGAKQWASALNQTHANQNISATMVDVSSWDSQAAAFEDAVKSLGRIDYVFAVAGVAERRALPNASGTTTGPFMKPDFTVYDICGTGMMYTIWLGVQQFRRQKTLSPYGFKGKIICVSSVTGIYSFPGSPVYSAAKHAVVGFVRSYGKVVAQENITLNAVCPGIVETNISSPEFYAEAKSRGCLVKMEHMMNGFEMFMGAESMSGECAEVVAKYGARVVEFPAPSKESAIGRDFVIEKHRHLND</sequence>
<protein>
    <recommendedName>
        <fullName evidence="7">NAD(P)-binding protein</fullName>
    </recommendedName>
</protein>